<evidence type="ECO:0000313" key="14">
    <source>
        <dbReference type="EMBL" id="ROL46776.1"/>
    </source>
</evidence>
<feature type="compositionally biased region" description="Basic and acidic residues" evidence="12">
    <location>
        <begin position="42"/>
        <end position="51"/>
    </location>
</feature>
<keyword evidence="6" id="KW-0862">Zinc</keyword>
<dbReference type="Pfam" id="PF13894">
    <property type="entry name" value="zf-C2H2_4"/>
    <property type="match status" value="1"/>
</dbReference>
<feature type="compositionally biased region" description="Polar residues" evidence="12">
    <location>
        <begin position="52"/>
        <end position="70"/>
    </location>
</feature>
<dbReference type="GO" id="GO:0000978">
    <property type="term" value="F:RNA polymerase II cis-regulatory region sequence-specific DNA binding"/>
    <property type="evidence" value="ECO:0007669"/>
    <property type="project" value="TreeGrafter"/>
</dbReference>
<evidence type="ECO:0000256" key="3">
    <source>
        <dbReference type="ARBA" id="ARBA00022723"/>
    </source>
</evidence>
<evidence type="ECO:0000256" key="7">
    <source>
        <dbReference type="ARBA" id="ARBA00023015"/>
    </source>
</evidence>
<feature type="domain" description="C2H2-type" evidence="13">
    <location>
        <begin position="159"/>
        <end position="186"/>
    </location>
</feature>
<proteinExistence type="inferred from homology"/>
<protein>
    <submittedName>
        <fullName evidence="14">Gastrula zinc finger protein XlCGF8.2DB</fullName>
    </submittedName>
</protein>
<accession>A0A3N0YKK4</accession>
<dbReference type="OrthoDB" id="3437960at2759"/>
<dbReference type="PANTHER" id="PTHR23235">
    <property type="entry name" value="KRUEPPEL-LIKE TRANSCRIPTION FACTOR"/>
    <property type="match status" value="1"/>
</dbReference>
<evidence type="ECO:0000259" key="13">
    <source>
        <dbReference type="PROSITE" id="PS50157"/>
    </source>
</evidence>
<comment type="similarity">
    <text evidence="2">Belongs to the krueppel C2H2-type zinc-finger protein family.</text>
</comment>
<evidence type="ECO:0000256" key="9">
    <source>
        <dbReference type="ARBA" id="ARBA00023163"/>
    </source>
</evidence>
<reference evidence="14 15" key="1">
    <citation type="submission" date="2018-10" db="EMBL/GenBank/DDBJ databases">
        <title>Genome assembly for a Yunnan-Guizhou Plateau 3E fish, Anabarilius grahami (Regan), and its evolutionary and genetic applications.</title>
        <authorList>
            <person name="Jiang W."/>
        </authorList>
    </citation>
    <scope>NUCLEOTIDE SEQUENCE [LARGE SCALE GENOMIC DNA]</scope>
    <source>
        <strain evidence="14">AG-KIZ</strain>
        <tissue evidence="14">Muscle</tissue>
    </source>
</reference>
<comment type="caution">
    <text evidence="14">The sequence shown here is derived from an EMBL/GenBank/DDBJ whole genome shotgun (WGS) entry which is preliminary data.</text>
</comment>
<dbReference type="SUPFAM" id="SSF57667">
    <property type="entry name" value="beta-beta-alpha zinc fingers"/>
    <property type="match status" value="3"/>
</dbReference>
<keyword evidence="3" id="KW-0479">Metal-binding</keyword>
<feature type="domain" description="C2H2-type" evidence="13">
    <location>
        <begin position="76"/>
        <end position="103"/>
    </location>
</feature>
<keyword evidence="15" id="KW-1185">Reference proteome</keyword>
<keyword evidence="8" id="KW-0238">DNA-binding</keyword>
<dbReference type="PANTHER" id="PTHR23235:SF178">
    <property type="entry name" value="C2H2-TYPE DOMAIN-CONTAINING PROTEIN-RELATED"/>
    <property type="match status" value="1"/>
</dbReference>
<dbReference type="InterPro" id="IPR013087">
    <property type="entry name" value="Znf_C2H2_type"/>
</dbReference>
<evidence type="ECO:0000256" key="2">
    <source>
        <dbReference type="ARBA" id="ARBA00006991"/>
    </source>
</evidence>
<keyword evidence="4" id="KW-0677">Repeat</keyword>
<dbReference type="InterPro" id="IPR036236">
    <property type="entry name" value="Znf_C2H2_sf"/>
</dbReference>
<feature type="compositionally biased region" description="Basic and acidic residues" evidence="12">
    <location>
        <begin position="15"/>
        <end position="35"/>
    </location>
</feature>
<evidence type="ECO:0000256" key="10">
    <source>
        <dbReference type="ARBA" id="ARBA00023242"/>
    </source>
</evidence>
<comment type="subcellular location">
    <subcellularLocation>
        <location evidence="1">Nucleus</location>
    </subcellularLocation>
</comment>
<evidence type="ECO:0000256" key="11">
    <source>
        <dbReference type="PROSITE-ProRule" id="PRU00042"/>
    </source>
</evidence>
<sequence length="240" mass="27509">MEYIKVEIVDLTDLEPFRVKEEETEEQRDLLKVEEESQDQNEVEKNQHQEPHSFSTGENSQTENDLTQSPGAKKSFGCPHCGKSYKCKEDLKDHMTIHSERPYTCLQCGKSYTQKINLQNHLLIHNGDKPFTCSQCEKSFTRKGDLKKHIIVHFGERPFTCHQCGNNFRHQGNLTSHMKIHTGEKSNRSPHSEKKLAQVCNFKTPVLYHAGTMPFKCDHCGLGDMSHAIVMRISSVKPVP</sequence>
<keyword evidence="9" id="KW-0804">Transcription</keyword>
<keyword evidence="10" id="KW-0539">Nucleus</keyword>
<feature type="domain" description="C2H2-type" evidence="13">
    <location>
        <begin position="131"/>
        <end position="158"/>
    </location>
</feature>
<evidence type="ECO:0000313" key="15">
    <source>
        <dbReference type="Proteomes" id="UP000281406"/>
    </source>
</evidence>
<dbReference type="FunFam" id="3.30.160.60:FF:000100">
    <property type="entry name" value="Zinc finger 45-like"/>
    <property type="match status" value="2"/>
</dbReference>
<dbReference type="SMART" id="SM00355">
    <property type="entry name" value="ZnF_C2H2"/>
    <property type="match status" value="4"/>
</dbReference>
<dbReference type="EMBL" id="RJVU01037189">
    <property type="protein sequence ID" value="ROL46776.1"/>
    <property type="molecule type" value="Genomic_DNA"/>
</dbReference>
<name>A0A3N0YKK4_ANAGA</name>
<gene>
    <name evidence="14" type="ORF">DPX16_12669</name>
</gene>
<dbReference type="AlphaFoldDB" id="A0A3N0YKK4"/>
<dbReference type="GO" id="GO:0008270">
    <property type="term" value="F:zinc ion binding"/>
    <property type="evidence" value="ECO:0007669"/>
    <property type="project" value="UniProtKB-KW"/>
</dbReference>
<feature type="domain" description="C2H2-type" evidence="13">
    <location>
        <begin position="103"/>
        <end position="130"/>
    </location>
</feature>
<keyword evidence="7" id="KW-0805">Transcription regulation</keyword>
<dbReference type="PROSITE" id="PS00028">
    <property type="entry name" value="ZINC_FINGER_C2H2_1"/>
    <property type="match status" value="4"/>
</dbReference>
<dbReference type="FunFam" id="3.30.160.60:FF:000711">
    <property type="entry name" value="zinc finger protein 697"/>
    <property type="match status" value="1"/>
</dbReference>
<dbReference type="PROSITE" id="PS50157">
    <property type="entry name" value="ZINC_FINGER_C2H2_2"/>
    <property type="match status" value="4"/>
</dbReference>
<dbReference type="GO" id="GO:0000981">
    <property type="term" value="F:DNA-binding transcription factor activity, RNA polymerase II-specific"/>
    <property type="evidence" value="ECO:0007669"/>
    <property type="project" value="TreeGrafter"/>
</dbReference>
<evidence type="ECO:0000256" key="4">
    <source>
        <dbReference type="ARBA" id="ARBA00022737"/>
    </source>
</evidence>
<evidence type="ECO:0000256" key="5">
    <source>
        <dbReference type="ARBA" id="ARBA00022771"/>
    </source>
</evidence>
<dbReference type="Proteomes" id="UP000281406">
    <property type="component" value="Unassembled WGS sequence"/>
</dbReference>
<dbReference type="Pfam" id="PF00096">
    <property type="entry name" value="zf-C2H2"/>
    <property type="match status" value="3"/>
</dbReference>
<evidence type="ECO:0000256" key="12">
    <source>
        <dbReference type="SAM" id="MobiDB-lite"/>
    </source>
</evidence>
<evidence type="ECO:0000256" key="1">
    <source>
        <dbReference type="ARBA" id="ARBA00004123"/>
    </source>
</evidence>
<evidence type="ECO:0000256" key="8">
    <source>
        <dbReference type="ARBA" id="ARBA00023125"/>
    </source>
</evidence>
<dbReference type="GO" id="GO:0005634">
    <property type="term" value="C:nucleus"/>
    <property type="evidence" value="ECO:0007669"/>
    <property type="project" value="UniProtKB-SubCell"/>
</dbReference>
<dbReference type="FunFam" id="3.30.160.60:FF:001480">
    <property type="entry name" value="Si:cabz01071911.3"/>
    <property type="match status" value="1"/>
</dbReference>
<organism evidence="14 15">
    <name type="scientific">Anabarilius grahami</name>
    <name type="common">Kanglang fish</name>
    <name type="synonym">Barilius grahami</name>
    <dbReference type="NCBI Taxonomy" id="495550"/>
    <lineage>
        <taxon>Eukaryota</taxon>
        <taxon>Metazoa</taxon>
        <taxon>Chordata</taxon>
        <taxon>Craniata</taxon>
        <taxon>Vertebrata</taxon>
        <taxon>Euteleostomi</taxon>
        <taxon>Actinopterygii</taxon>
        <taxon>Neopterygii</taxon>
        <taxon>Teleostei</taxon>
        <taxon>Ostariophysi</taxon>
        <taxon>Cypriniformes</taxon>
        <taxon>Xenocyprididae</taxon>
        <taxon>Xenocypridinae</taxon>
        <taxon>Xenocypridinae incertae sedis</taxon>
        <taxon>Anabarilius</taxon>
    </lineage>
</organism>
<evidence type="ECO:0000256" key="6">
    <source>
        <dbReference type="ARBA" id="ARBA00022833"/>
    </source>
</evidence>
<feature type="region of interest" description="Disordered" evidence="12">
    <location>
        <begin position="15"/>
        <end position="71"/>
    </location>
</feature>
<keyword evidence="5 11" id="KW-0863">Zinc-finger</keyword>
<dbReference type="Gene3D" id="3.30.160.60">
    <property type="entry name" value="Classic Zinc Finger"/>
    <property type="match status" value="4"/>
</dbReference>